<name>A0A518G124_9BACT</name>
<evidence type="ECO:0000313" key="10">
    <source>
        <dbReference type="Proteomes" id="UP000318017"/>
    </source>
</evidence>
<dbReference type="EMBL" id="CP036298">
    <property type="protein sequence ID" value="QDV22299.1"/>
    <property type="molecule type" value="Genomic_DNA"/>
</dbReference>
<feature type="region of interest" description="Disordered" evidence="6">
    <location>
        <begin position="1"/>
        <end position="21"/>
    </location>
</feature>
<dbReference type="EC" id="1.9.3.1" evidence="9"/>
<dbReference type="PANTHER" id="PTHR11403">
    <property type="entry name" value="CYTOCHROME C OXIDASE SUBUNIT III"/>
    <property type="match status" value="1"/>
</dbReference>
<evidence type="ECO:0000256" key="4">
    <source>
        <dbReference type="ARBA" id="ARBA00022989"/>
    </source>
</evidence>
<keyword evidence="10" id="KW-1185">Reference proteome</keyword>
<dbReference type="KEGG" id="ahel:Q31a_05830"/>
<evidence type="ECO:0000256" key="6">
    <source>
        <dbReference type="SAM" id="MobiDB-lite"/>
    </source>
</evidence>
<dbReference type="InterPro" id="IPR024791">
    <property type="entry name" value="Cyt_c/ubiquinol_Oxase_su3"/>
</dbReference>
<dbReference type="GO" id="GO:0016491">
    <property type="term" value="F:oxidoreductase activity"/>
    <property type="evidence" value="ECO:0007669"/>
    <property type="project" value="UniProtKB-KW"/>
</dbReference>
<dbReference type="GO" id="GO:0016020">
    <property type="term" value="C:membrane"/>
    <property type="evidence" value="ECO:0007669"/>
    <property type="project" value="UniProtKB-SubCell"/>
</dbReference>
<dbReference type="SUPFAM" id="SSF81452">
    <property type="entry name" value="Cytochrome c oxidase subunit III-like"/>
    <property type="match status" value="2"/>
</dbReference>
<comment type="subcellular location">
    <subcellularLocation>
        <location evidence="1">Membrane</location>
        <topology evidence="1">Multi-pass membrane protein</topology>
    </subcellularLocation>
</comment>
<sequence length="364" mass="39874">MSHAIDAGGHDDHGHEGHGHGEHGHMPFLAHHFDDPEQQFDSGKLGMWLFLVTEVLFFSGMFCAYALYRARNPEVWTFASQFLNETLGAFNTGVLLFSSLSMAWGVRCAQLRQRTGLVVCLATTLGCAAMFLGIKAVEYTHKWDLGLLPAGFYESQFLPHAPHTGLSSWLYTLSYIPAACVVGFAIWYVLTIVQGKKRMSEIAGPLLVTALCYFVGVLIGIAFQNAEEAAHKAEHTATAHVVADGEKEPVDAEHIVGEHGDHNADALSATVGAASEAGVPGGRPIEAIDQKGGAGLFFSIYYCMTGVHALHILGGMGVMVWLLVRATKDQFNEQYFGPVDYVGLYWHLVDLIWIYLFPLLYLIK</sequence>
<feature type="transmembrane region" description="Helical" evidence="7">
    <location>
        <begin position="299"/>
        <end position="324"/>
    </location>
</feature>
<feature type="domain" description="Heme-copper oxidase subunit III family profile" evidence="8">
    <location>
        <begin position="44"/>
        <end position="364"/>
    </location>
</feature>
<dbReference type="AlphaFoldDB" id="A0A518G124"/>
<feature type="transmembrane region" description="Helical" evidence="7">
    <location>
        <begin position="344"/>
        <end position="363"/>
    </location>
</feature>
<dbReference type="PROSITE" id="PS50253">
    <property type="entry name" value="COX3"/>
    <property type="match status" value="1"/>
</dbReference>
<dbReference type="InterPro" id="IPR013833">
    <property type="entry name" value="Cyt_c_oxidase_su3_a-hlx"/>
</dbReference>
<evidence type="ECO:0000256" key="7">
    <source>
        <dbReference type="SAM" id="Phobius"/>
    </source>
</evidence>
<dbReference type="GO" id="GO:0004129">
    <property type="term" value="F:cytochrome-c oxidase activity"/>
    <property type="evidence" value="ECO:0007669"/>
    <property type="project" value="InterPro"/>
</dbReference>
<dbReference type="Pfam" id="PF00510">
    <property type="entry name" value="COX3"/>
    <property type="match status" value="2"/>
</dbReference>
<proteinExistence type="inferred from homology"/>
<keyword evidence="4 7" id="KW-1133">Transmembrane helix</keyword>
<dbReference type="PANTHER" id="PTHR11403:SF6">
    <property type="entry name" value="NITRIC OXIDE REDUCTASE SUBUNIT E"/>
    <property type="match status" value="1"/>
</dbReference>
<feature type="transmembrane region" description="Helical" evidence="7">
    <location>
        <begin position="118"/>
        <end position="137"/>
    </location>
</feature>
<gene>
    <name evidence="9" type="primary">ctaE_1</name>
    <name evidence="9" type="ORF">Q31a_05830</name>
</gene>
<organism evidence="9 10">
    <name type="scientific">Aureliella helgolandensis</name>
    <dbReference type="NCBI Taxonomy" id="2527968"/>
    <lineage>
        <taxon>Bacteria</taxon>
        <taxon>Pseudomonadati</taxon>
        <taxon>Planctomycetota</taxon>
        <taxon>Planctomycetia</taxon>
        <taxon>Pirellulales</taxon>
        <taxon>Pirellulaceae</taxon>
        <taxon>Aureliella</taxon>
    </lineage>
</organism>
<keyword evidence="3 7" id="KW-0812">Transmembrane</keyword>
<evidence type="ECO:0000256" key="2">
    <source>
        <dbReference type="ARBA" id="ARBA00010581"/>
    </source>
</evidence>
<evidence type="ECO:0000313" key="9">
    <source>
        <dbReference type="EMBL" id="QDV22299.1"/>
    </source>
</evidence>
<comment type="similarity">
    <text evidence="2">Belongs to the cytochrome c oxidase subunit 3 family.</text>
</comment>
<feature type="transmembrane region" description="Helical" evidence="7">
    <location>
        <begin position="48"/>
        <end position="68"/>
    </location>
</feature>
<dbReference type="InterPro" id="IPR000298">
    <property type="entry name" value="Cyt_c_oxidase-like_su3"/>
</dbReference>
<evidence type="ECO:0000259" key="8">
    <source>
        <dbReference type="PROSITE" id="PS50253"/>
    </source>
</evidence>
<accession>A0A518G124</accession>
<protein>
    <submittedName>
        <fullName evidence="9">Cytochrome c oxidase subunit 3</fullName>
        <ecNumber evidence="9">1.9.3.1</ecNumber>
    </submittedName>
</protein>
<feature type="compositionally biased region" description="Basic and acidic residues" evidence="6">
    <location>
        <begin position="8"/>
        <end position="21"/>
    </location>
</feature>
<feature type="transmembrane region" description="Helical" evidence="7">
    <location>
        <begin position="169"/>
        <end position="190"/>
    </location>
</feature>
<reference evidence="9 10" key="1">
    <citation type="submission" date="2019-02" db="EMBL/GenBank/DDBJ databases">
        <title>Deep-cultivation of Planctomycetes and their phenomic and genomic characterization uncovers novel biology.</title>
        <authorList>
            <person name="Wiegand S."/>
            <person name="Jogler M."/>
            <person name="Boedeker C."/>
            <person name="Pinto D."/>
            <person name="Vollmers J."/>
            <person name="Rivas-Marin E."/>
            <person name="Kohn T."/>
            <person name="Peeters S.H."/>
            <person name="Heuer A."/>
            <person name="Rast P."/>
            <person name="Oberbeckmann S."/>
            <person name="Bunk B."/>
            <person name="Jeske O."/>
            <person name="Meyerdierks A."/>
            <person name="Storesund J.E."/>
            <person name="Kallscheuer N."/>
            <person name="Luecker S."/>
            <person name="Lage O.M."/>
            <person name="Pohl T."/>
            <person name="Merkel B.J."/>
            <person name="Hornburger P."/>
            <person name="Mueller R.-W."/>
            <person name="Bruemmer F."/>
            <person name="Labrenz M."/>
            <person name="Spormann A.M."/>
            <person name="Op den Camp H."/>
            <person name="Overmann J."/>
            <person name="Amann R."/>
            <person name="Jetten M.S.M."/>
            <person name="Mascher T."/>
            <person name="Medema M.H."/>
            <person name="Devos D.P."/>
            <person name="Kaster A.-K."/>
            <person name="Ovreas L."/>
            <person name="Rohde M."/>
            <person name="Galperin M.Y."/>
            <person name="Jogler C."/>
        </authorList>
    </citation>
    <scope>NUCLEOTIDE SEQUENCE [LARGE SCALE GENOMIC DNA]</scope>
    <source>
        <strain evidence="9 10">Q31a</strain>
    </source>
</reference>
<dbReference type="GO" id="GO:0019646">
    <property type="term" value="P:aerobic electron transport chain"/>
    <property type="evidence" value="ECO:0007669"/>
    <property type="project" value="InterPro"/>
</dbReference>
<keyword evidence="5 7" id="KW-0472">Membrane</keyword>
<evidence type="ECO:0000256" key="3">
    <source>
        <dbReference type="ARBA" id="ARBA00022692"/>
    </source>
</evidence>
<dbReference type="InterPro" id="IPR035973">
    <property type="entry name" value="Cyt_c_oxidase_su3-like_sf"/>
</dbReference>
<dbReference type="Gene3D" id="1.20.120.80">
    <property type="entry name" value="Cytochrome c oxidase, subunit III, four-helix bundle"/>
    <property type="match status" value="2"/>
</dbReference>
<evidence type="ECO:0000256" key="1">
    <source>
        <dbReference type="ARBA" id="ARBA00004141"/>
    </source>
</evidence>
<feature type="transmembrane region" description="Helical" evidence="7">
    <location>
        <begin position="202"/>
        <end position="223"/>
    </location>
</feature>
<evidence type="ECO:0000256" key="5">
    <source>
        <dbReference type="ARBA" id="ARBA00023136"/>
    </source>
</evidence>
<dbReference type="Proteomes" id="UP000318017">
    <property type="component" value="Chromosome"/>
</dbReference>
<dbReference type="RefSeq" id="WP_231691040.1">
    <property type="nucleotide sequence ID" value="NZ_CP036298.1"/>
</dbReference>
<keyword evidence="9" id="KW-0560">Oxidoreductase</keyword>